<keyword evidence="5 8" id="KW-0862">Zinc</keyword>
<comment type="pathway">
    <text evidence="1 8">Purine metabolism; 7-cyano-7-deazaguanine biosynthesis.</text>
</comment>
<dbReference type="EMBL" id="CP093442">
    <property type="protein sequence ID" value="UOF02115.1"/>
    <property type="molecule type" value="Genomic_DNA"/>
</dbReference>
<dbReference type="SUPFAM" id="SSF55620">
    <property type="entry name" value="Tetrahydrobiopterin biosynthesis enzymes-like"/>
    <property type="match status" value="1"/>
</dbReference>
<accession>A0ABY4CB23</accession>
<keyword evidence="4 8" id="KW-0479">Metal-binding</keyword>
<evidence type="ECO:0000256" key="1">
    <source>
        <dbReference type="ARBA" id="ARBA00005061"/>
    </source>
</evidence>
<keyword evidence="10" id="KW-1185">Reference proteome</keyword>
<evidence type="ECO:0000256" key="6">
    <source>
        <dbReference type="ARBA" id="ARBA00023239"/>
    </source>
</evidence>
<keyword evidence="8" id="KW-0671">Queuosine biosynthesis</keyword>
<keyword evidence="6 8" id="KW-0456">Lyase</keyword>
<comment type="catalytic activity">
    <reaction evidence="7 8">
        <text>7,8-dihydroneopterin 3'-triphosphate + H2O = 6-carboxy-5,6,7,8-tetrahydropterin + triphosphate + acetaldehyde + 2 H(+)</text>
        <dbReference type="Rhea" id="RHEA:27966"/>
        <dbReference type="ChEBI" id="CHEBI:15343"/>
        <dbReference type="ChEBI" id="CHEBI:15377"/>
        <dbReference type="ChEBI" id="CHEBI:15378"/>
        <dbReference type="ChEBI" id="CHEBI:18036"/>
        <dbReference type="ChEBI" id="CHEBI:58462"/>
        <dbReference type="ChEBI" id="CHEBI:61032"/>
        <dbReference type="EC" id="4.1.2.50"/>
    </reaction>
</comment>
<gene>
    <name evidence="9" type="primary">queD</name>
    <name evidence="9" type="ORF">MNR06_03995</name>
</gene>
<organism evidence="9 10">
    <name type="scientific">Bdellovibrio reynosensis</name>
    <dbReference type="NCBI Taxonomy" id="2835041"/>
    <lineage>
        <taxon>Bacteria</taxon>
        <taxon>Pseudomonadati</taxon>
        <taxon>Bdellovibrionota</taxon>
        <taxon>Bdellovibrionia</taxon>
        <taxon>Bdellovibrionales</taxon>
        <taxon>Pseudobdellovibrionaceae</taxon>
        <taxon>Bdellovibrio</taxon>
    </lineage>
</organism>
<dbReference type="PANTHER" id="PTHR12589:SF7">
    <property type="entry name" value="6-PYRUVOYL TETRAHYDROBIOPTERIN SYNTHASE"/>
    <property type="match status" value="1"/>
</dbReference>
<dbReference type="Proteomes" id="UP000830116">
    <property type="component" value="Chromosome"/>
</dbReference>
<name>A0ABY4CB23_9BACT</name>
<comment type="cofactor">
    <cofactor evidence="8">
        <name>Zn(2+)</name>
        <dbReference type="ChEBI" id="CHEBI:29105"/>
    </cofactor>
    <text evidence="8">Binds 1 zinc ion per subunit.</text>
</comment>
<evidence type="ECO:0000256" key="7">
    <source>
        <dbReference type="ARBA" id="ARBA00048807"/>
    </source>
</evidence>
<evidence type="ECO:0000313" key="10">
    <source>
        <dbReference type="Proteomes" id="UP000830116"/>
    </source>
</evidence>
<comment type="similarity">
    <text evidence="2 8">Belongs to the PTPS family. QueD subfamily.</text>
</comment>
<dbReference type="RefSeq" id="WP_243538859.1">
    <property type="nucleotide sequence ID" value="NZ_CP093442.1"/>
</dbReference>
<dbReference type="GO" id="GO:0070497">
    <property type="term" value="F:6-carboxytetrahydropterin synthase activity"/>
    <property type="evidence" value="ECO:0007669"/>
    <property type="project" value="UniProtKB-EC"/>
</dbReference>
<dbReference type="InterPro" id="IPR007115">
    <property type="entry name" value="6-PTP_synth/QueD"/>
</dbReference>
<evidence type="ECO:0000256" key="4">
    <source>
        <dbReference type="ARBA" id="ARBA00022723"/>
    </source>
</evidence>
<sequence length="125" mass="14384">MKFELKQHFQIESARFLPNLPKEHPCSRMHGHSFKIILTLVGNLDPQLGWVIDYNDIQAKMKPLIEQLDHRVLNEVDGLPNPTSELLAKWIFDRVVLTLPEVIRVTVLETPFTECSYPAHMLAGI</sequence>
<evidence type="ECO:0000256" key="3">
    <source>
        <dbReference type="ARBA" id="ARBA00018141"/>
    </source>
</evidence>
<dbReference type="PANTHER" id="PTHR12589">
    <property type="entry name" value="PYRUVOYL TETRAHYDROBIOPTERIN SYNTHASE"/>
    <property type="match status" value="1"/>
</dbReference>
<evidence type="ECO:0000256" key="8">
    <source>
        <dbReference type="PIRNR" id="PIRNR006113"/>
    </source>
</evidence>
<dbReference type="EC" id="4.-.-.-" evidence="8"/>
<protein>
    <recommendedName>
        <fullName evidence="3 8">6-carboxy-5,6,7,8-tetrahydropterin synthase</fullName>
        <ecNumber evidence="8">4.-.-.-</ecNumber>
    </recommendedName>
</protein>
<proteinExistence type="inferred from homology"/>
<evidence type="ECO:0000313" key="9">
    <source>
        <dbReference type="EMBL" id="UOF02115.1"/>
    </source>
</evidence>
<dbReference type="PIRSF" id="PIRSF006113">
    <property type="entry name" value="PTP_synth"/>
    <property type="match status" value="1"/>
</dbReference>
<dbReference type="NCBIfam" id="TIGR03367">
    <property type="entry name" value="queuosine_QueD"/>
    <property type="match status" value="1"/>
</dbReference>
<dbReference type="InterPro" id="IPR038418">
    <property type="entry name" value="6-PTP_synth/QueD_sf"/>
</dbReference>
<dbReference type="Gene3D" id="3.30.479.10">
    <property type="entry name" value="6-pyruvoyl tetrahydropterin synthase/QueD"/>
    <property type="match status" value="1"/>
</dbReference>
<evidence type="ECO:0000256" key="2">
    <source>
        <dbReference type="ARBA" id="ARBA00008900"/>
    </source>
</evidence>
<dbReference type="Pfam" id="PF01242">
    <property type="entry name" value="PTPS"/>
    <property type="match status" value="1"/>
</dbReference>
<reference evidence="9" key="1">
    <citation type="submission" date="2022-03" db="EMBL/GenBank/DDBJ databases">
        <title>Genome Identification and Characterization of new species Bdellovibrio reynosense LBG001 sp. nov. from a Mexico soil sample.</title>
        <authorList>
            <person name="Camilli A."/>
            <person name="Ajao Y."/>
            <person name="Guo X."/>
        </authorList>
    </citation>
    <scope>NUCLEOTIDE SEQUENCE</scope>
    <source>
        <strain evidence="9">LBG001</strain>
    </source>
</reference>
<evidence type="ECO:0000256" key="5">
    <source>
        <dbReference type="ARBA" id="ARBA00022833"/>
    </source>
</evidence>